<evidence type="ECO:0000256" key="1">
    <source>
        <dbReference type="SAM" id="Coils"/>
    </source>
</evidence>
<organism evidence="2">
    <name type="scientific">Tanacetum cinerariifolium</name>
    <name type="common">Dalmatian daisy</name>
    <name type="synonym">Chrysanthemum cinerariifolium</name>
    <dbReference type="NCBI Taxonomy" id="118510"/>
    <lineage>
        <taxon>Eukaryota</taxon>
        <taxon>Viridiplantae</taxon>
        <taxon>Streptophyta</taxon>
        <taxon>Embryophyta</taxon>
        <taxon>Tracheophyta</taxon>
        <taxon>Spermatophyta</taxon>
        <taxon>Magnoliopsida</taxon>
        <taxon>eudicotyledons</taxon>
        <taxon>Gunneridae</taxon>
        <taxon>Pentapetalae</taxon>
        <taxon>asterids</taxon>
        <taxon>campanulids</taxon>
        <taxon>Asterales</taxon>
        <taxon>Asteraceae</taxon>
        <taxon>Asteroideae</taxon>
        <taxon>Anthemideae</taxon>
        <taxon>Anthemidinae</taxon>
        <taxon>Tanacetum</taxon>
    </lineage>
</organism>
<gene>
    <name evidence="2" type="ORF">Tci_062940</name>
</gene>
<dbReference type="EMBL" id="BKCJ010010301">
    <property type="protein sequence ID" value="GEU90962.1"/>
    <property type="molecule type" value="Genomic_DNA"/>
</dbReference>
<keyword evidence="1" id="KW-0175">Coiled coil</keyword>
<feature type="coiled-coil region" evidence="1">
    <location>
        <begin position="64"/>
        <end position="127"/>
    </location>
</feature>
<evidence type="ECO:0000313" key="2">
    <source>
        <dbReference type="EMBL" id="GEU90962.1"/>
    </source>
</evidence>
<reference evidence="2" key="1">
    <citation type="journal article" date="2019" name="Sci. Rep.">
        <title>Draft genome of Tanacetum cinerariifolium, the natural source of mosquito coil.</title>
        <authorList>
            <person name="Yamashiro T."/>
            <person name="Shiraishi A."/>
            <person name="Satake H."/>
            <person name="Nakayama K."/>
        </authorList>
    </citation>
    <scope>NUCLEOTIDE SEQUENCE</scope>
</reference>
<sequence>MSKQCTKLKRKRDEAWFKDKYVVSNNAAYQADDLDAYDSDCDEINSAKIAFMANLSHYGFDNLAEDNKNVNEILTAELERYKDQVRILKEINNVNKASESCAQSLEIDNLKHTLSEHLKEKESLEQMVTLFKNDFQKEESRNIDRELALEKQVKELNNIVFKRNQSTQTVHMLTEPQFFYDHST</sequence>
<proteinExistence type="predicted"/>
<accession>A0A6L2P0Z1</accession>
<dbReference type="AlphaFoldDB" id="A0A6L2P0Z1"/>
<protein>
    <submittedName>
        <fullName evidence="2">Uncharacterized protein</fullName>
    </submittedName>
</protein>
<comment type="caution">
    <text evidence="2">The sequence shown here is derived from an EMBL/GenBank/DDBJ whole genome shotgun (WGS) entry which is preliminary data.</text>
</comment>
<name>A0A6L2P0Z1_TANCI</name>